<feature type="chain" id="PRO_5004016068" evidence="6">
    <location>
        <begin position="23"/>
        <end position="277"/>
    </location>
</feature>
<evidence type="ECO:0000256" key="5">
    <source>
        <dbReference type="ARBA" id="ARBA00038306"/>
    </source>
</evidence>
<evidence type="ECO:0000256" key="6">
    <source>
        <dbReference type="SAM" id="SignalP"/>
    </source>
</evidence>
<dbReference type="Proteomes" id="UP000011729">
    <property type="component" value="Chromosome"/>
</dbReference>
<dbReference type="STRING" id="1094489.BAnh1_01810"/>
<evidence type="ECO:0000313" key="8">
    <source>
        <dbReference type="EMBL" id="AGF74073.1"/>
    </source>
</evidence>
<dbReference type="OrthoDB" id="9815357at2"/>
<dbReference type="PATRIC" id="fig|1094489.3.peg.216"/>
<dbReference type="KEGG" id="baus:BAnh1_01810"/>
<dbReference type="HOGENOM" id="CLU_037100_4_2_5"/>
<dbReference type="EMBL" id="CP003123">
    <property type="protein sequence ID" value="AGF74073.1"/>
    <property type="molecule type" value="Genomic_DNA"/>
</dbReference>
<feature type="signal peptide" evidence="6">
    <location>
        <begin position="1"/>
        <end position="22"/>
    </location>
</feature>
<dbReference type="RefSeq" id="WP_015397582.1">
    <property type="nucleotide sequence ID" value="NC_020300.1"/>
</dbReference>
<evidence type="ECO:0000313" key="9">
    <source>
        <dbReference type="Proteomes" id="UP000011729"/>
    </source>
</evidence>
<gene>
    <name evidence="8" type="primary">hbp1</name>
    <name evidence="8" type="ordered locus">BAnh1_01810</name>
</gene>
<dbReference type="InterPro" id="IPR051692">
    <property type="entry name" value="OMP-like"/>
</dbReference>
<dbReference type="GO" id="GO:0009279">
    <property type="term" value="C:cell outer membrane"/>
    <property type="evidence" value="ECO:0007669"/>
    <property type="project" value="UniProtKB-SubCell"/>
</dbReference>
<dbReference type="SUPFAM" id="SSF56925">
    <property type="entry name" value="OMPA-like"/>
    <property type="match status" value="1"/>
</dbReference>
<sequence length="277" mass="29996">MNMKRLIATSVFALVAASSAQAADIMVPRQPEPTVPPVVVAPTFSWTGFYLGGQIGSFSGKTDTSRFSDGKTIPFDKEFSPKLSGFIGGFYAGSNVDLGNGLIFGVDTDIIWADKKDTRSKERKISAGQVDKVTQILEEFGAKIPEKHSVEGDILGTALTLKEKWAGATRARVGFAMDRIMPYIAGGVAYARMQAIASYSLKGADSPTVIASGDISDDKKTMTGYTIGGGVDFAVTDNVMMRAEYRYSDFGKKKFSQDKLEINHKTNDFRVGVAYKF</sequence>
<keyword evidence="9" id="KW-1185">Reference proteome</keyword>
<evidence type="ECO:0000256" key="1">
    <source>
        <dbReference type="ARBA" id="ARBA00004442"/>
    </source>
</evidence>
<keyword evidence="3" id="KW-0472">Membrane</keyword>
<dbReference type="PANTHER" id="PTHR34001">
    <property type="entry name" value="BLL7405 PROTEIN"/>
    <property type="match status" value="1"/>
</dbReference>
<keyword evidence="2 6" id="KW-0732">Signal</keyword>
<dbReference type="Gene3D" id="2.40.160.20">
    <property type="match status" value="1"/>
</dbReference>
<protein>
    <submittedName>
        <fullName evidence="8">Hemin binding protein</fullName>
    </submittedName>
</protein>
<organism evidence="8 9">
    <name type="scientific">Bartonella australis (strain Aust/NH1)</name>
    <dbReference type="NCBI Taxonomy" id="1094489"/>
    <lineage>
        <taxon>Bacteria</taxon>
        <taxon>Pseudomonadati</taxon>
        <taxon>Pseudomonadota</taxon>
        <taxon>Alphaproteobacteria</taxon>
        <taxon>Hyphomicrobiales</taxon>
        <taxon>Bartonellaceae</taxon>
        <taxon>Bartonella</taxon>
    </lineage>
</organism>
<reference evidence="8 9" key="1">
    <citation type="journal article" date="2013" name="PLoS Genet.">
        <title>A gene transfer agent and a dynamic repertoire of secretion systems hold the keys to the explosive radiation of the emerging pathogen Bartonella.</title>
        <authorList>
            <person name="Guy L."/>
            <person name="Nystedt B."/>
            <person name="Toft C."/>
            <person name="Zaremba-Niedzwiedzka K."/>
            <person name="Berglund E.C."/>
            <person name="Granberg F."/>
            <person name="Naslund K."/>
            <person name="Eriksson A.S."/>
            <person name="Andersson S.G."/>
        </authorList>
    </citation>
    <scope>NUCLEOTIDE SEQUENCE [LARGE SCALE GENOMIC DNA]</scope>
    <source>
        <strain evidence="8 9">Aust/NH1</strain>
    </source>
</reference>
<dbReference type="InterPro" id="IPR027385">
    <property type="entry name" value="Beta-barrel_OMP"/>
</dbReference>
<evidence type="ECO:0000256" key="4">
    <source>
        <dbReference type="ARBA" id="ARBA00023237"/>
    </source>
</evidence>
<accession>M1NRW1</accession>
<comment type="similarity">
    <text evidence="5">Belongs to the Omp25/RopB family.</text>
</comment>
<evidence type="ECO:0000256" key="3">
    <source>
        <dbReference type="ARBA" id="ARBA00023136"/>
    </source>
</evidence>
<proteinExistence type="inferred from homology"/>
<dbReference type="InterPro" id="IPR011250">
    <property type="entry name" value="OMP/PagP_B-barrel"/>
</dbReference>
<dbReference type="AlphaFoldDB" id="M1NRW1"/>
<feature type="domain" description="Outer membrane protein beta-barrel" evidence="7">
    <location>
        <begin position="11"/>
        <end position="277"/>
    </location>
</feature>
<dbReference type="PANTHER" id="PTHR34001:SF3">
    <property type="entry name" value="BLL7405 PROTEIN"/>
    <property type="match status" value="1"/>
</dbReference>
<dbReference type="Pfam" id="PF13505">
    <property type="entry name" value="OMP_b-brl"/>
    <property type="match status" value="1"/>
</dbReference>
<comment type="subcellular location">
    <subcellularLocation>
        <location evidence="1">Cell outer membrane</location>
    </subcellularLocation>
</comment>
<dbReference type="eggNOG" id="COG3637">
    <property type="taxonomic scope" value="Bacteria"/>
</dbReference>
<evidence type="ECO:0000256" key="2">
    <source>
        <dbReference type="ARBA" id="ARBA00022729"/>
    </source>
</evidence>
<evidence type="ECO:0000259" key="7">
    <source>
        <dbReference type="Pfam" id="PF13505"/>
    </source>
</evidence>
<keyword evidence="4" id="KW-0998">Cell outer membrane</keyword>
<name>M1NRW1_BARAA</name>